<dbReference type="PANTHER" id="PTHR11575:SF24">
    <property type="entry name" value="5'-NUCLEOTIDASE"/>
    <property type="match status" value="1"/>
</dbReference>
<dbReference type="Pfam" id="PF02872">
    <property type="entry name" value="5_nucleotid_C"/>
    <property type="match status" value="1"/>
</dbReference>
<organism evidence="2 3">
    <name type="scientific">Saonia flava</name>
    <dbReference type="NCBI Taxonomy" id="523696"/>
    <lineage>
        <taxon>Bacteria</taxon>
        <taxon>Pseudomonadati</taxon>
        <taxon>Bacteroidota</taxon>
        <taxon>Flavobacteriia</taxon>
        <taxon>Flavobacteriales</taxon>
        <taxon>Flavobacteriaceae</taxon>
        <taxon>Saonia</taxon>
    </lineage>
</organism>
<evidence type="ECO:0000259" key="1">
    <source>
        <dbReference type="Pfam" id="PF02872"/>
    </source>
</evidence>
<evidence type="ECO:0000313" key="2">
    <source>
        <dbReference type="EMBL" id="NJB69551.1"/>
    </source>
</evidence>
<dbReference type="EMBL" id="JAATJJ010000001">
    <property type="protein sequence ID" value="NJB69551.1"/>
    <property type="molecule type" value="Genomic_DNA"/>
</dbReference>
<dbReference type="SUPFAM" id="SSF55816">
    <property type="entry name" value="5'-nucleotidase (syn. UDP-sugar hydrolase), C-terminal domain"/>
    <property type="match status" value="1"/>
</dbReference>
<name>A0A846QN79_9FLAO</name>
<dbReference type="GO" id="GO:0030288">
    <property type="term" value="C:outer membrane-bounded periplasmic space"/>
    <property type="evidence" value="ECO:0007669"/>
    <property type="project" value="TreeGrafter"/>
</dbReference>
<dbReference type="Gene3D" id="3.90.780.10">
    <property type="entry name" value="5'-Nucleotidase, C-terminal domain"/>
    <property type="match status" value="1"/>
</dbReference>
<sequence length="240" mass="26974">MSCLFSCKKKNFILTSIHGQQIELNDSIADMDSITNFVAPYRDRINEILDSTLAYAPRVISREDGKYNTTEGNLMADIIMSEANPIFKSRTSNEIDFVLLNYGGIRSIISKGNVSARTAYQVMPFENSIVIAELTGKSVRELVYFLTNSGVPHPISGLQIILDKNNNLQSVNIKGEPFNEDRTYFVATSSYLLTGGDKMSFFKDNVGVTDVDYMIRNAMIDYFKKIDTIAPVVDDRFIKL</sequence>
<gene>
    <name evidence="2" type="ORF">GGR42_000013</name>
</gene>
<protein>
    <submittedName>
        <fullName evidence="2">2',3'-cyclic-nucleotide 2'-phosphodiesterase (5'-nucleotidase family)</fullName>
    </submittedName>
</protein>
<dbReference type="AlphaFoldDB" id="A0A846QN79"/>
<dbReference type="InterPro" id="IPR036907">
    <property type="entry name" value="5'-Nucleotdase_C_sf"/>
</dbReference>
<dbReference type="InterPro" id="IPR008334">
    <property type="entry name" value="5'-Nucleotdase_C"/>
</dbReference>
<feature type="domain" description="5'-Nucleotidase C-terminal" evidence="1">
    <location>
        <begin position="63"/>
        <end position="203"/>
    </location>
</feature>
<keyword evidence="3" id="KW-1185">Reference proteome</keyword>
<proteinExistence type="predicted"/>
<dbReference type="GO" id="GO:0009166">
    <property type="term" value="P:nucleotide catabolic process"/>
    <property type="evidence" value="ECO:0007669"/>
    <property type="project" value="InterPro"/>
</dbReference>
<accession>A0A846QN79</accession>
<dbReference type="PRINTS" id="PR01607">
    <property type="entry name" value="APYRASEFAMLY"/>
</dbReference>
<dbReference type="InterPro" id="IPR006179">
    <property type="entry name" value="5_nucleotidase/apyrase"/>
</dbReference>
<evidence type="ECO:0000313" key="3">
    <source>
        <dbReference type="Proteomes" id="UP000590442"/>
    </source>
</evidence>
<dbReference type="Proteomes" id="UP000590442">
    <property type="component" value="Unassembled WGS sequence"/>
</dbReference>
<dbReference type="GO" id="GO:0016787">
    <property type="term" value="F:hydrolase activity"/>
    <property type="evidence" value="ECO:0007669"/>
    <property type="project" value="InterPro"/>
</dbReference>
<dbReference type="RefSeq" id="WP_245201361.1">
    <property type="nucleotide sequence ID" value="NZ_JAATJJ010000001.1"/>
</dbReference>
<comment type="caution">
    <text evidence="2">The sequence shown here is derived from an EMBL/GenBank/DDBJ whole genome shotgun (WGS) entry which is preliminary data.</text>
</comment>
<reference evidence="2 3" key="1">
    <citation type="submission" date="2020-03" db="EMBL/GenBank/DDBJ databases">
        <title>Genomic Encyclopedia of Type Strains, Phase IV (KMG-IV): sequencing the most valuable type-strain genomes for metagenomic binning, comparative biology and taxonomic classification.</title>
        <authorList>
            <person name="Goeker M."/>
        </authorList>
    </citation>
    <scope>NUCLEOTIDE SEQUENCE [LARGE SCALE GENOMIC DNA]</scope>
    <source>
        <strain evidence="2 3">DSM 29762</strain>
    </source>
</reference>
<dbReference type="PANTHER" id="PTHR11575">
    <property type="entry name" value="5'-NUCLEOTIDASE-RELATED"/>
    <property type="match status" value="1"/>
</dbReference>